<dbReference type="PANTHER" id="PTHR12001">
    <property type="entry name" value="GERANYLGERANYL PYROPHOSPHATE SYNTHASE"/>
    <property type="match status" value="1"/>
</dbReference>
<evidence type="ECO:0000313" key="7">
    <source>
        <dbReference type="EMBL" id="MEN5376992.1"/>
    </source>
</evidence>
<evidence type="ECO:0000256" key="4">
    <source>
        <dbReference type="ARBA" id="ARBA00022723"/>
    </source>
</evidence>
<dbReference type="Gene3D" id="1.10.600.10">
    <property type="entry name" value="Farnesyl Diphosphate Synthase"/>
    <property type="match status" value="1"/>
</dbReference>
<evidence type="ECO:0000256" key="3">
    <source>
        <dbReference type="ARBA" id="ARBA00022679"/>
    </source>
</evidence>
<keyword evidence="4" id="KW-0479">Metal-binding</keyword>
<keyword evidence="3 6" id="KW-0808">Transferase</keyword>
<dbReference type="InterPro" id="IPR033749">
    <property type="entry name" value="Polyprenyl_synt_CS"/>
</dbReference>
<sequence length="322" mass="36647">MQHLQKLISDSIQNSQFPNQPTNLYDPIRYFLSLGGKRIRPALTLVAAEMFDIGEITDALPAAKSIEYFHNFSLVHDDVMDKAPLRRGKATVHEKWDLNVAILSGDGLLVKAYDELANSNPLYISDLLKTFNRVAMQVCEGQQLDMDYEHTDKISMDQYIEMIRLKTSVLLGGALQMGAILAEANLSDQKLIYEFGEYIGIAFQLQDDVLDAYGNPETFGKQIGGDILINKKTYLLVKLMEIIKEEDLPRLQNLLNATIQDNPDKLHDMLSLYQSYNIKEYADKLKDAYTQRAFERLSAINIPNHKKETLITLSTQLLIREQ</sequence>
<evidence type="ECO:0000256" key="6">
    <source>
        <dbReference type="RuleBase" id="RU004466"/>
    </source>
</evidence>
<organism evidence="7 8">
    <name type="scientific">Sphingobacterium kitahiroshimense</name>
    <dbReference type="NCBI Taxonomy" id="470446"/>
    <lineage>
        <taxon>Bacteria</taxon>
        <taxon>Pseudomonadati</taxon>
        <taxon>Bacteroidota</taxon>
        <taxon>Sphingobacteriia</taxon>
        <taxon>Sphingobacteriales</taxon>
        <taxon>Sphingobacteriaceae</taxon>
        <taxon>Sphingobacterium</taxon>
    </lineage>
</organism>
<evidence type="ECO:0000256" key="1">
    <source>
        <dbReference type="ARBA" id="ARBA00001946"/>
    </source>
</evidence>
<gene>
    <name evidence="7" type="ORF">ABE541_06945</name>
</gene>
<dbReference type="SFLD" id="SFLDS00005">
    <property type="entry name" value="Isoprenoid_Synthase_Type_I"/>
    <property type="match status" value="1"/>
</dbReference>
<keyword evidence="8" id="KW-1185">Reference proteome</keyword>
<dbReference type="SFLD" id="SFLDG01017">
    <property type="entry name" value="Polyprenyl_Transferase_Like"/>
    <property type="match status" value="1"/>
</dbReference>
<dbReference type="PROSITE" id="PS00444">
    <property type="entry name" value="POLYPRENYL_SYNTHASE_2"/>
    <property type="match status" value="1"/>
</dbReference>
<dbReference type="PANTHER" id="PTHR12001:SF85">
    <property type="entry name" value="SHORT CHAIN ISOPRENYL DIPHOSPHATE SYNTHASE"/>
    <property type="match status" value="1"/>
</dbReference>
<evidence type="ECO:0000313" key="8">
    <source>
        <dbReference type="Proteomes" id="UP001409291"/>
    </source>
</evidence>
<dbReference type="SUPFAM" id="SSF48576">
    <property type="entry name" value="Terpenoid synthases"/>
    <property type="match status" value="1"/>
</dbReference>
<comment type="cofactor">
    <cofactor evidence="1">
        <name>Mg(2+)</name>
        <dbReference type="ChEBI" id="CHEBI:18420"/>
    </cofactor>
</comment>
<proteinExistence type="inferred from homology"/>
<evidence type="ECO:0000256" key="5">
    <source>
        <dbReference type="ARBA" id="ARBA00022842"/>
    </source>
</evidence>
<reference evidence="7 8" key="1">
    <citation type="submission" date="2024-04" db="EMBL/GenBank/DDBJ databases">
        <title>WGS of bacteria from Torrens River.</title>
        <authorList>
            <person name="Wyrsch E.R."/>
            <person name="Drigo B."/>
        </authorList>
    </citation>
    <scope>NUCLEOTIDE SEQUENCE [LARGE SCALE GENOMIC DNA]</scope>
    <source>
        <strain evidence="7 8">TWI391</strain>
    </source>
</reference>
<dbReference type="Pfam" id="PF00348">
    <property type="entry name" value="polyprenyl_synt"/>
    <property type="match status" value="1"/>
</dbReference>
<evidence type="ECO:0000256" key="2">
    <source>
        <dbReference type="ARBA" id="ARBA00006706"/>
    </source>
</evidence>
<keyword evidence="5" id="KW-0460">Magnesium</keyword>
<dbReference type="PROSITE" id="PS00723">
    <property type="entry name" value="POLYPRENYL_SYNTHASE_1"/>
    <property type="match status" value="1"/>
</dbReference>
<dbReference type="CDD" id="cd00685">
    <property type="entry name" value="Trans_IPPS_HT"/>
    <property type="match status" value="1"/>
</dbReference>
<name>A0ABV0BR72_9SPHI</name>
<accession>A0ABV0BR72</accession>
<dbReference type="InterPro" id="IPR008949">
    <property type="entry name" value="Isoprenoid_synthase_dom_sf"/>
</dbReference>
<dbReference type="Proteomes" id="UP001409291">
    <property type="component" value="Unassembled WGS sequence"/>
</dbReference>
<dbReference type="InterPro" id="IPR000092">
    <property type="entry name" value="Polyprenyl_synt"/>
</dbReference>
<dbReference type="EMBL" id="JBDJNQ010000002">
    <property type="protein sequence ID" value="MEN5376992.1"/>
    <property type="molecule type" value="Genomic_DNA"/>
</dbReference>
<dbReference type="RefSeq" id="WP_346580998.1">
    <property type="nucleotide sequence ID" value="NZ_JBDJLH010000003.1"/>
</dbReference>
<comment type="caution">
    <text evidence="7">The sequence shown here is derived from an EMBL/GenBank/DDBJ whole genome shotgun (WGS) entry which is preliminary data.</text>
</comment>
<protein>
    <submittedName>
        <fullName evidence="7">Polyprenyl synthetase family protein</fullName>
    </submittedName>
</protein>
<comment type="similarity">
    <text evidence="2 6">Belongs to the FPP/GGPP synthase family.</text>
</comment>